<organism evidence="1 2">
    <name type="scientific">Brevibacterium marinum</name>
    <dbReference type="NCBI Taxonomy" id="418643"/>
    <lineage>
        <taxon>Bacteria</taxon>
        <taxon>Bacillati</taxon>
        <taxon>Actinomycetota</taxon>
        <taxon>Actinomycetes</taxon>
        <taxon>Micrococcales</taxon>
        <taxon>Brevibacteriaceae</taxon>
        <taxon>Brevibacterium</taxon>
    </lineage>
</organism>
<sequence>MRYENPLYLAEEAATLDLIADERVVLGVSRGSPEPAERGWEVFGYSDSKDAKGADMAREKFATFMSAIRGEKLAPADPMQFGPGHRLRIEPH</sequence>
<proteinExistence type="predicted"/>
<dbReference type="GO" id="GO:0004497">
    <property type="term" value="F:monooxygenase activity"/>
    <property type="evidence" value="ECO:0007669"/>
    <property type="project" value="UniProtKB-KW"/>
</dbReference>
<dbReference type="Gene3D" id="3.20.20.30">
    <property type="entry name" value="Luciferase-like domain"/>
    <property type="match status" value="1"/>
</dbReference>
<dbReference type="Proteomes" id="UP000576792">
    <property type="component" value="Unassembled WGS sequence"/>
</dbReference>
<keyword evidence="2" id="KW-1185">Reference proteome</keyword>
<dbReference type="EMBL" id="JAATJN010000001">
    <property type="protein sequence ID" value="NJC57333.1"/>
    <property type="molecule type" value="Genomic_DNA"/>
</dbReference>
<dbReference type="SUPFAM" id="SSF51679">
    <property type="entry name" value="Bacterial luciferase-like"/>
    <property type="match status" value="1"/>
</dbReference>
<reference evidence="1 2" key="1">
    <citation type="submission" date="2020-03" db="EMBL/GenBank/DDBJ databases">
        <title>Sequencing the genomes of 1000 actinobacteria strains.</title>
        <authorList>
            <person name="Klenk H.-P."/>
        </authorList>
    </citation>
    <scope>NUCLEOTIDE SEQUENCE [LARGE SCALE GENOMIC DNA]</scope>
    <source>
        <strain evidence="1 2">DSM 18964</strain>
    </source>
</reference>
<dbReference type="GO" id="GO:0016705">
    <property type="term" value="F:oxidoreductase activity, acting on paired donors, with incorporation or reduction of molecular oxygen"/>
    <property type="evidence" value="ECO:0007669"/>
    <property type="project" value="InterPro"/>
</dbReference>
<dbReference type="InterPro" id="IPR036661">
    <property type="entry name" value="Luciferase-like_sf"/>
</dbReference>
<keyword evidence="1" id="KW-0503">Monooxygenase</keyword>
<dbReference type="AlphaFoldDB" id="A0A846S2X4"/>
<gene>
    <name evidence="1" type="ORF">BKA07_002368</name>
</gene>
<keyword evidence="1" id="KW-0560">Oxidoreductase</keyword>
<comment type="caution">
    <text evidence="1">The sequence shown here is derived from an EMBL/GenBank/DDBJ whole genome shotgun (WGS) entry which is preliminary data.</text>
</comment>
<evidence type="ECO:0000313" key="1">
    <source>
        <dbReference type="EMBL" id="NJC57333.1"/>
    </source>
</evidence>
<protein>
    <submittedName>
        <fullName evidence="1">Alkanesulfonate monooxygenase SsuD/methylene tetrahydromethanopterin reductase-like flavin-dependent oxidoreductase (Luciferase family)</fullName>
    </submittedName>
</protein>
<accession>A0A846S2X4</accession>
<evidence type="ECO:0000313" key="2">
    <source>
        <dbReference type="Proteomes" id="UP000576792"/>
    </source>
</evidence>
<name>A0A846S2X4_9MICO</name>